<dbReference type="SUPFAM" id="SSF53756">
    <property type="entry name" value="UDP-Glycosyltransferase/glycogen phosphorylase"/>
    <property type="match status" value="1"/>
</dbReference>
<dbReference type="RefSeq" id="WP_195872246.1">
    <property type="nucleotide sequence ID" value="NZ_JADOET010000013.1"/>
</dbReference>
<evidence type="ECO:0008006" key="3">
    <source>
        <dbReference type="Google" id="ProtNLM"/>
    </source>
</evidence>
<sequence>MDTKTRKVLFVVPDGVGIKNYLYSKILTYLKADDIQIVIWSPLPKVVFEAVERLHHITIEYKYIELEVESPLTRLYREATTYARLKHNAKLKNNTSILTNWPTVKGFSKRAWLQRVSKGLGNYLAKDYKRILNFETKSKKYWSKSIINQFKFDLEALQPQSVFITHQRVASLMPICLAAKQLGITIHTAIFSWDNLPKARLCVEADYYLVWGAWMQQEMADYYPEIPTENVKLVGTPQFEFYLDDSKQSTREQFAKQNGLDVNKKWICFSGDDVKTSPYDAVFLEDVAEALAPYQNQLQLIFRRCPVDFSDRYDVTLDKYSTLITSIDPLWNTPNDTGWTGYFAKYEDINMQVNLAKHCETVINLGSTMAHDFTMFNKPCLYLYYNPVQDHDWNVDTIYQYQHFRSMSSLDAVGWLKSKASLAEDILKTINQQEVVAPDRKKWMENVVLQPVTVTSKLISKLF</sequence>
<organism evidence="1 2">
    <name type="scientific">Winogradskyella marina</name>
    <dbReference type="NCBI Taxonomy" id="2785530"/>
    <lineage>
        <taxon>Bacteria</taxon>
        <taxon>Pseudomonadati</taxon>
        <taxon>Bacteroidota</taxon>
        <taxon>Flavobacteriia</taxon>
        <taxon>Flavobacteriales</taxon>
        <taxon>Flavobacteriaceae</taxon>
        <taxon>Winogradskyella</taxon>
    </lineage>
</organism>
<reference evidence="1 2" key="1">
    <citation type="submission" date="2020-11" db="EMBL/GenBank/DDBJ databases">
        <title>Winogradskyella marina sp. nov., isolated from marine sediment.</title>
        <authorList>
            <person name="Bo J."/>
            <person name="Wang S."/>
            <person name="Song X."/>
            <person name="Du Z."/>
        </authorList>
    </citation>
    <scope>NUCLEOTIDE SEQUENCE [LARGE SCALE GENOMIC DNA]</scope>
    <source>
        <strain evidence="1 2">F6397</strain>
    </source>
</reference>
<gene>
    <name evidence="1" type="ORF">ITJ86_13850</name>
</gene>
<evidence type="ECO:0000313" key="1">
    <source>
        <dbReference type="EMBL" id="MBF8150990.1"/>
    </source>
</evidence>
<keyword evidence="2" id="KW-1185">Reference proteome</keyword>
<dbReference type="EMBL" id="JADOET010000013">
    <property type="protein sequence ID" value="MBF8150990.1"/>
    <property type="molecule type" value="Genomic_DNA"/>
</dbReference>
<accession>A0ABS0ENF2</accession>
<name>A0ABS0ENF2_9FLAO</name>
<dbReference type="Proteomes" id="UP000611215">
    <property type="component" value="Unassembled WGS sequence"/>
</dbReference>
<protein>
    <recommendedName>
        <fullName evidence="3">UDP-glycosyltransferase</fullName>
    </recommendedName>
</protein>
<comment type="caution">
    <text evidence="1">The sequence shown here is derived from an EMBL/GenBank/DDBJ whole genome shotgun (WGS) entry which is preliminary data.</text>
</comment>
<proteinExistence type="predicted"/>
<evidence type="ECO:0000313" key="2">
    <source>
        <dbReference type="Proteomes" id="UP000611215"/>
    </source>
</evidence>